<evidence type="ECO:0000313" key="3">
    <source>
        <dbReference type="EMBL" id="OSX69764.1"/>
    </source>
</evidence>
<name>A0A1X6NMB5_PORUM</name>
<dbReference type="GO" id="GO:0006506">
    <property type="term" value="P:GPI anchor biosynthetic process"/>
    <property type="evidence" value="ECO:0007669"/>
    <property type="project" value="TreeGrafter"/>
</dbReference>
<dbReference type="PANTHER" id="PTHR43398:SF1">
    <property type="entry name" value="DOLICHOL-PHOSPHATE MANNOSYLTRANSFERASE SUBUNIT 1"/>
    <property type="match status" value="1"/>
</dbReference>
<dbReference type="GO" id="GO:0035269">
    <property type="term" value="P:protein O-linked glycosylation via mannose"/>
    <property type="evidence" value="ECO:0007669"/>
    <property type="project" value="TreeGrafter"/>
</dbReference>
<organism evidence="3 4">
    <name type="scientific">Porphyra umbilicalis</name>
    <name type="common">Purple laver</name>
    <name type="synonym">Red alga</name>
    <dbReference type="NCBI Taxonomy" id="2786"/>
    <lineage>
        <taxon>Eukaryota</taxon>
        <taxon>Rhodophyta</taxon>
        <taxon>Bangiophyceae</taxon>
        <taxon>Bangiales</taxon>
        <taxon>Bangiaceae</taxon>
        <taxon>Porphyra</taxon>
    </lineage>
</organism>
<reference evidence="3 4" key="1">
    <citation type="submission" date="2017-03" db="EMBL/GenBank/DDBJ databases">
        <title>WGS assembly of Porphyra umbilicalis.</title>
        <authorList>
            <person name="Brawley S.H."/>
            <person name="Blouin N.A."/>
            <person name="Ficko-Blean E."/>
            <person name="Wheeler G.L."/>
            <person name="Lohr M."/>
            <person name="Goodson H.V."/>
            <person name="Jenkins J.W."/>
            <person name="Blaby-Haas C.E."/>
            <person name="Helliwell K.E."/>
            <person name="Chan C."/>
            <person name="Marriage T."/>
            <person name="Bhattacharya D."/>
            <person name="Klein A.S."/>
            <person name="Badis Y."/>
            <person name="Brodie J."/>
            <person name="Cao Y."/>
            <person name="Collen J."/>
            <person name="Dittami S.M."/>
            <person name="Gachon C.M."/>
            <person name="Green B.R."/>
            <person name="Karpowicz S."/>
            <person name="Kim J.W."/>
            <person name="Kudahl U."/>
            <person name="Lin S."/>
            <person name="Michel G."/>
            <person name="Mittag M."/>
            <person name="Olson B.J."/>
            <person name="Pangilinan J."/>
            <person name="Peng Y."/>
            <person name="Qiu H."/>
            <person name="Shu S."/>
            <person name="Singer J.T."/>
            <person name="Smith A.G."/>
            <person name="Sprecher B.N."/>
            <person name="Wagner V."/>
            <person name="Wang W."/>
            <person name="Wang Z.-Y."/>
            <person name="Yan J."/>
            <person name="Yarish C."/>
            <person name="Zoeuner-Riek S."/>
            <person name="Zhuang Y."/>
            <person name="Zou Y."/>
            <person name="Lindquist E.A."/>
            <person name="Grimwood J."/>
            <person name="Barry K."/>
            <person name="Rokhsar D.S."/>
            <person name="Schmutz J."/>
            <person name="Stiller J.W."/>
            <person name="Grossman A.R."/>
            <person name="Prochnik S.E."/>
        </authorList>
    </citation>
    <scope>NUCLEOTIDE SEQUENCE [LARGE SCALE GENOMIC DNA]</scope>
    <source>
        <strain evidence="3">4086291</strain>
    </source>
</reference>
<keyword evidence="4" id="KW-1185">Reference proteome</keyword>
<dbReference type="GO" id="GO:0006488">
    <property type="term" value="P:dolichol-linked oligosaccharide biosynthetic process"/>
    <property type="evidence" value="ECO:0007669"/>
    <property type="project" value="TreeGrafter"/>
</dbReference>
<evidence type="ECO:0000313" key="4">
    <source>
        <dbReference type="Proteomes" id="UP000218209"/>
    </source>
</evidence>
<dbReference type="Proteomes" id="UP000218209">
    <property type="component" value="Unassembled WGS sequence"/>
</dbReference>
<keyword evidence="1" id="KW-0328">Glycosyltransferase</keyword>
<accession>A0A1X6NMB5</accession>
<dbReference type="AlphaFoldDB" id="A0A1X6NMB5"/>
<dbReference type="EMBL" id="KV919412">
    <property type="protein sequence ID" value="OSX69764.1"/>
    <property type="molecule type" value="Genomic_DNA"/>
</dbReference>
<protein>
    <submittedName>
        <fullName evidence="3">Uncharacterized protein</fullName>
    </submittedName>
</protein>
<evidence type="ECO:0000256" key="2">
    <source>
        <dbReference type="ARBA" id="ARBA00022679"/>
    </source>
</evidence>
<sequence>MSDLTGSYRLRKRAVFEQLMGVVVEAVVRAVKAGWSVGEVPITFVDRPDGESKLREMEVVLYLDGLWMVFWT</sequence>
<dbReference type="OrthoDB" id="2603at2759"/>
<proteinExistence type="predicted"/>
<dbReference type="GO" id="GO:0004582">
    <property type="term" value="F:dolichyl-phosphate beta-D-mannosyltransferase activity"/>
    <property type="evidence" value="ECO:0007669"/>
    <property type="project" value="InterPro"/>
</dbReference>
<keyword evidence="2" id="KW-0808">Transferase</keyword>
<dbReference type="GO" id="GO:0005789">
    <property type="term" value="C:endoplasmic reticulum membrane"/>
    <property type="evidence" value="ECO:0007669"/>
    <property type="project" value="TreeGrafter"/>
</dbReference>
<gene>
    <name evidence="3" type="ORF">BU14_1184s0003</name>
</gene>
<dbReference type="InterPro" id="IPR039528">
    <property type="entry name" value="DPM1-like"/>
</dbReference>
<evidence type="ECO:0000256" key="1">
    <source>
        <dbReference type="ARBA" id="ARBA00022676"/>
    </source>
</evidence>
<dbReference type="PANTHER" id="PTHR43398">
    <property type="entry name" value="DOLICHOL-PHOSPHATE MANNOSYLTRANSFERASE SUBUNIT 1"/>
    <property type="match status" value="1"/>
</dbReference>